<dbReference type="CDD" id="cd00093">
    <property type="entry name" value="HTH_XRE"/>
    <property type="match status" value="1"/>
</dbReference>
<dbReference type="PROSITE" id="PS50943">
    <property type="entry name" value="HTH_CROC1"/>
    <property type="match status" value="1"/>
</dbReference>
<sequence>MGYHNASTDTAKEPFRHLPPWVSYDYHAGMSIDIFQIRLNNLLPFLEKRGETARLAKLIKVEPNYISRIKAGKKRIGEDVARRLEDALGQEYGWMDRSHDNEYASAPEQVVITALSEEELVKLLREKGEAYAFELLRKAFMEKENKKGD</sequence>
<dbReference type="InterPro" id="IPR010982">
    <property type="entry name" value="Lambda_DNA-bd_dom_sf"/>
</dbReference>
<accession>A0ABS7FG43</accession>
<dbReference type="GeneID" id="89685754"/>
<comment type="caution">
    <text evidence="2">The sequence shown here is derived from an EMBL/GenBank/DDBJ whole genome shotgun (WGS) entry which is preliminary data.</text>
</comment>
<name>A0ABS7FG43_9NEIS</name>
<reference evidence="2 3" key="1">
    <citation type="submission" date="2021-05" db="EMBL/GenBank/DDBJ databases">
        <title>Draft Whole Genome Sequencing Of Biosensor Chromobacterium violaceum Strain CV026 Reveals A Regulatory RNA In Chromobacterium violaceum Phenotype Regulatory Network.</title>
        <authorList>
            <person name="Hong K.W."/>
            <person name="Chan K.G."/>
            <person name="Chang C.-Y."/>
        </authorList>
    </citation>
    <scope>NUCLEOTIDE SEQUENCE [LARGE SCALE GENOMIC DNA]</scope>
    <source>
        <strain evidence="2 3">ATCC 31532</strain>
    </source>
</reference>
<protein>
    <submittedName>
        <fullName evidence="2">Transcriptional regulator</fullName>
    </submittedName>
</protein>
<proteinExistence type="predicted"/>
<dbReference type="InterPro" id="IPR001387">
    <property type="entry name" value="Cro/C1-type_HTH"/>
</dbReference>
<dbReference type="EMBL" id="JAHDTB010000014">
    <property type="protein sequence ID" value="MBW8289032.1"/>
    <property type="molecule type" value="Genomic_DNA"/>
</dbReference>
<dbReference type="Proteomes" id="UP000711178">
    <property type="component" value="Unassembled WGS sequence"/>
</dbReference>
<evidence type="ECO:0000313" key="2">
    <source>
        <dbReference type="EMBL" id="MBW8289032.1"/>
    </source>
</evidence>
<dbReference type="Gene3D" id="1.10.260.40">
    <property type="entry name" value="lambda repressor-like DNA-binding domains"/>
    <property type="match status" value="1"/>
</dbReference>
<gene>
    <name evidence="2" type="ORF">KIF53_15470</name>
</gene>
<dbReference type="RefSeq" id="WP_043573583.1">
    <property type="nucleotide sequence ID" value="NZ_CP142381.1"/>
</dbReference>
<evidence type="ECO:0000313" key="3">
    <source>
        <dbReference type="Proteomes" id="UP000711178"/>
    </source>
</evidence>
<feature type="domain" description="HTH cro/C1-type" evidence="1">
    <location>
        <begin position="55"/>
        <end position="95"/>
    </location>
</feature>
<dbReference type="SUPFAM" id="SSF47413">
    <property type="entry name" value="lambda repressor-like DNA-binding domains"/>
    <property type="match status" value="1"/>
</dbReference>
<organism evidence="2 3">
    <name type="scientific">Chromobacterium subtsugae</name>
    <dbReference type="NCBI Taxonomy" id="251747"/>
    <lineage>
        <taxon>Bacteria</taxon>
        <taxon>Pseudomonadati</taxon>
        <taxon>Pseudomonadota</taxon>
        <taxon>Betaproteobacteria</taxon>
        <taxon>Neisseriales</taxon>
        <taxon>Chromobacteriaceae</taxon>
        <taxon>Chromobacterium</taxon>
    </lineage>
</organism>
<keyword evidence="3" id="KW-1185">Reference proteome</keyword>
<evidence type="ECO:0000259" key="1">
    <source>
        <dbReference type="PROSITE" id="PS50943"/>
    </source>
</evidence>